<dbReference type="InParanoid" id="G8ZVJ2"/>
<dbReference type="EMBL" id="HE616746">
    <property type="protein sequence ID" value="CCE92636.1"/>
    <property type="molecule type" value="Genomic_DNA"/>
</dbReference>
<dbReference type="Proteomes" id="UP000005627">
    <property type="component" value="Chromosome 5"/>
</dbReference>
<keyword evidence="2" id="KW-1185">Reference proteome</keyword>
<reference evidence="1 2" key="1">
    <citation type="journal article" date="2011" name="Proc. Natl. Acad. Sci. U.S.A.">
        <title>Evolutionary erosion of yeast sex chromosomes by mating-type switching accidents.</title>
        <authorList>
            <person name="Gordon J.L."/>
            <person name="Armisen D."/>
            <person name="Proux-Wera E."/>
            <person name="Oheigeartaigh S.S."/>
            <person name="Byrne K.P."/>
            <person name="Wolfe K.H."/>
        </authorList>
    </citation>
    <scope>NUCLEOTIDE SEQUENCE [LARGE SCALE GENOMIC DNA]</scope>
    <source>
        <strain evidence="2">ATCC 10662 / CBS 1146 / NBRC 0425 / NCYC 2629 / NRRL Y-866</strain>
    </source>
</reference>
<dbReference type="CDD" id="cd23707">
    <property type="entry name" value="Ten1_OBF"/>
    <property type="match status" value="1"/>
</dbReference>
<name>G8ZVJ2_TORDE</name>
<dbReference type="KEGG" id="tdl:TDEL_0E03930"/>
<evidence type="ECO:0000313" key="1">
    <source>
        <dbReference type="EMBL" id="CCE92636.1"/>
    </source>
</evidence>
<evidence type="ECO:0000313" key="2">
    <source>
        <dbReference type="Proteomes" id="UP000005627"/>
    </source>
</evidence>
<dbReference type="AlphaFoldDB" id="G8ZVJ2"/>
<sequence>MSPQGKRYDSYLSHSSIQTWETQSMSRLFIHAGHLARLIANDPQVTAATVRYRLIGQLLEIITVEESLRKQGYVCELQVKDLPEFGRRELQETVRAVVGESIYISQMATGCRGHQPLRGAAVSLCLGVSLLNDATSVFEVLDIQVLTTKEIERLHSFVQSTMGAQFVQ</sequence>
<dbReference type="HOGENOM" id="CLU_1587654_0_0_1"/>
<gene>
    <name evidence="1" type="primary">TDEL0E03930</name>
    <name evidence="1" type="ORF">TDEL_0E03930</name>
</gene>
<organism evidence="1 2">
    <name type="scientific">Torulaspora delbrueckii</name>
    <name type="common">Yeast</name>
    <name type="synonym">Candida colliculosa</name>
    <dbReference type="NCBI Taxonomy" id="4950"/>
    <lineage>
        <taxon>Eukaryota</taxon>
        <taxon>Fungi</taxon>
        <taxon>Dikarya</taxon>
        <taxon>Ascomycota</taxon>
        <taxon>Saccharomycotina</taxon>
        <taxon>Saccharomycetes</taxon>
        <taxon>Saccharomycetales</taxon>
        <taxon>Saccharomycetaceae</taxon>
        <taxon>Torulaspora</taxon>
    </lineage>
</organism>
<dbReference type="RefSeq" id="XP_003681847.1">
    <property type="nucleotide sequence ID" value="XM_003681799.1"/>
</dbReference>
<proteinExistence type="predicted"/>
<accession>G8ZVJ2</accession>
<dbReference type="OrthoDB" id="4064533at2759"/>
<protein>
    <submittedName>
        <fullName evidence="1">Uncharacterized protein</fullName>
    </submittedName>
</protein>
<dbReference type="GeneID" id="11504037"/>